<evidence type="ECO:0000256" key="5">
    <source>
        <dbReference type="ARBA" id="ARBA00022737"/>
    </source>
</evidence>
<accession>A0A2B4RAH7</accession>
<evidence type="ECO:0000256" key="2">
    <source>
        <dbReference type="ARBA" id="ARBA00022525"/>
    </source>
</evidence>
<feature type="domain" description="EGF-like" evidence="10">
    <location>
        <begin position="460"/>
        <end position="499"/>
    </location>
</feature>
<dbReference type="FunFam" id="2.10.25.10:FF:000038">
    <property type="entry name" value="Fibrillin 2"/>
    <property type="match status" value="5"/>
</dbReference>
<dbReference type="PROSITE" id="PS00010">
    <property type="entry name" value="ASX_HYDROXYL"/>
    <property type="match status" value="4"/>
</dbReference>
<dbReference type="InterPro" id="IPR000152">
    <property type="entry name" value="EGF-type_Asp/Asn_hydroxyl_site"/>
</dbReference>
<feature type="domain" description="EGF-like" evidence="10">
    <location>
        <begin position="371"/>
        <end position="412"/>
    </location>
</feature>
<dbReference type="EMBL" id="LSMT01000659">
    <property type="protein sequence ID" value="PFX15344.1"/>
    <property type="molecule type" value="Genomic_DNA"/>
</dbReference>
<keyword evidence="6" id="KW-1015">Disulfide bond</keyword>
<dbReference type="Pfam" id="PF07645">
    <property type="entry name" value="EGF_CA"/>
    <property type="match status" value="3"/>
</dbReference>
<evidence type="ECO:0000259" key="10">
    <source>
        <dbReference type="PROSITE" id="PS50026"/>
    </source>
</evidence>
<feature type="domain" description="Apple" evidence="11">
    <location>
        <begin position="12"/>
        <end position="98"/>
    </location>
</feature>
<dbReference type="SMART" id="SM00179">
    <property type="entry name" value="EGF_CA"/>
    <property type="match status" value="5"/>
</dbReference>
<dbReference type="GO" id="GO:0005576">
    <property type="term" value="C:extracellular region"/>
    <property type="evidence" value="ECO:0007669"/>
    <property type="project" value="UniProtKB-SubCell"/>
</dbReference>
<feature type="domain" description="EGF-like" evidence="10">
    <location>
        <begin position="413"/>
        <end position="454"/>
    </location>
</feature>
<dbReference type="PANTHER" id="PTHR47333:SF4">
    <property type="entry name" value="EGF-LIKE DOMAIN-CONTAINING PROTEIN"/>
    <property type="match status" value="1"/>
</dbReference>
<evidence type="ECO:0000259" key="11">
    <source>
        <dbReference type="PROSITE" id="PS50948"/>
    </source>
</evidence>
<dbReference type="InterPro" id="IPR024731">
    <property type="entry name" value="NELL2-like_EGF"/>
</dbReference>
<keyword evidence="9" id="KW-0175">Coiled coil</keyword>
<keyword evidence="2" id="KW-0964">Secreted</keyword>
<dbReference type="Pfam" id="PF12947">
    <property type="entry name" value="EGF_3"/>
    <property type="match status" value="2"/>
</dbReference>
<dbReference type="PROSITE" id="PS50026">
    <property type="entry name" value="EGF_3"/>
    <property type="match status" value="5"/>
</dbReference>
<feature type="domain" description="EGF-like" evidence="10">
    <location>
        <begin position="289"/>
        <end position="327"/>
    </location>
</feature>
<evidence type="ECO:0000256" key="9">
    <source>
        <dbReference type="SAM" id="Coils"/>
    </source>
</evidence>
<evidence type="ECO:0000256" key="1">
    <source>
        <dbReference type="ARBA" id="ARBA00004613"/>
    </source>
</evidence>
<dbReference type="Gene3D" id="2.10.25.10">
    <property type="entry name" value="Laminin"/>
    <property type="match status" value="5"/>
</dbReference>
<protein>
    <submittedName>
        <fullName evidence="12">Fibrillin-1</fullName>
    </submittedName>
</protein>
<dbReference type="AlphaFoldDB" id="A0A2B4RAH7"/>
<dbReference type="InterPro" id="IPR018097">
    <property type="entry name" value="EGF_Ca-bd_CS"/>
</dbReference>
<comment type="caution">
    <text evidence="8">Lacks conserved residue(s) required for the propagation of feature annotation.</text>
</comment>
<dbReference type="InterPro" id="IPR009030">
    <property type="entry name" value="Growth_fac_rcpt_cys_sf"/>
</dbReference>
<dbReference type="SMART" id="SM00181">
    <property type="entry name" value="EGF"/>
    <property type="match status" value="5"/>
</dbReference>
<evidence type="ECO:0000256" key="8">
    <source>
        <dbReference type="PROSITE-ProRule" id="PRU00076"/>
    </source>
</evidence>
<dbReference type="SUPFAM" id="SSF57184">
    <property type="entry name" value="Growth factor receptor domain"/>
    <property type="match status" value="2"/>
</dbReference>
<dbReference type="PROSITE" id="PS50948">
    <property type="entry name" value="PAN"/>
    <property type="match status" value="1"/>
</dbReference>
<evidence type="ECO:0000256" key="6">
    <source>
        <dbReference type="ARBA" id="ARBA00023157"/>
    </source>
</evidence>
<dbReference type="InterPro" id="IPR000742">
    <property type="entry name" value="EGF"/>
</dbReference>
<keyword evidence="5" id="KW-0677">Repeat</keyword>
<keyword evidence="4" id="KW-0732">Signal</keyword>
<evidence type="ECO:0000256" key="4">
    <source>
        <dbReference type="ARBA" id="ARBA00022729"/>
    </source>
</evidence>
<dbReference type="InterPro" id="IPR001881">
    <property type="entry name" value="EGF-like_Ca-bd_dom"/>
</dbReference>
<dbReference type="OrthoDB" id="5983152at2759"/>
<dbReference type="GO" id="GO:0005509">
    <property type="term" value="F:calcium ion binding"/>
    <property type="evidence" value="ECO:0007669"/>
    <property type="project" value="InterPro"/>
</dbReference>
<evidence type="ECO:0000256" key="3">
    <source>
        <dbReference type="ARBA" id="ARBA00022536"/>
    </source>
</evidence>
<evidence type="ECO:0000313" key="12">
    <source>
        <dbReference type="EMBL" id="PFX15344.1"/>
    </source>
</evidence>
<dbReference type="CDD" id="cd00054">
    <property type="entry name" value="EGF_CA"/>
    <property type="match status" value="5"/>
</dbReference>
<dbReference type="PROSITE" id="PS01187">
    <property type="entry name" value="EGF_CA"/>
    <property type="match status" value="2"/>
</dbReference>
<dbReference type="InterPro" id="IPR003609">
    <property type="entry name" value="Pan_app"/>
</dbReference>
<dbReference type="PROSITE" id="PS01186">
    <property type="entry name" value="EGF_2"/>
    <property type="match status" value="2"/>
</dbReference>
<dbReference type="STRING" id="50429.A0A2B4RAH7"/>
<feature type="domain" description="EGF-like" evidence="10">
    <location>
        <begin position="330"/>
        <end position="370"/>
    </location>
</feature>
<sequence>MAFNDLYFLDQCRILAFPSTLFFVGERLINHTIANMSVIDRDTCEYRCYLDYNCVSVNFYFGENGGEAHNCELNNSTAKEYEEDLVQAGNFVYHGTKAPASRDLQENDIDVYVRLDLLATIVKRTSTNVIQILTTAAIKMSFAKIPRDRSSAVVNVDSSGIYIIAQTYAINGQKISHFQFPSDKALRQKWIQAIRRDVGDNFVIDDRHTKWRCNEIMINKLEENVAALNDQLKKEAEKCYALNDEFKSFPNAEIFESYLEFLQPSKNGEKIKYKNASYVDNNYPGAKPDIDECVTNTHNCSKNTNCANTEGSYNCSCNPGFSGDIDNFTDIDEWVKKTHNCSENTDCINTEGSYNCSCNPGYGGDGRKCQDIDEFSQNSHNCSNITATCNNTKGSFKCICKPGFSGDGYSCTDIDECAENIHNCSKSKATCTNSKGSFNCSCNPGLKGDGYNCTADFISDINECVQNHNCSENANCTNTEGSYNCSSNPGFSGDGHGCEVLPLQEHGFNLSKREFRDAVKLRYDWPFDDIPSVCACGENFTVDHAMICKRGGFVIQRHNELRDLEADLLSIVCTDVEVEPVLQDVTEEQLSRGSNRAQDARLDVRARGFWDPQSSALFDVRVCHPNAESYRDREPQQTYRIHENDNKWLYSRRVLDVEQARLRHLYLQLREGWGWNA</sequence>
<keyword evidence="3 8" id="KW-0245">EGF-like domain</keyword>
<name>A0A2B4RAH7_STYPI</name>
<keyword evidence="13" id="KW-1185">Reference proteome</keyword>
<dbReference type="PANTHER" id="PTHR47333">
    <property type="entry name" value="VON WILLEBRAND FACTOR C AND EGF DOMAIN-CONTAINING PROTEIN"/>
    <property type="match status" value="1"/>
</dbReference>
<dbReference type="InterPro" id="IPR049883">
    <property type="entry name" value="NOTCH1_EGF-like"/>
</dbReference>
<organism evidence="12 13">
    <name type="scientific">Stylophora pistillata</name>
    <name type="common">Smooth cauliflower coral</name>
    <dbReference type="NCBI Taxonomy" id="50429"/>
    <lineage>
        <taxon>Eukaryota</taxon>
        <taxon>Metazoa</taxon>
        <taxon>Cnidaria</taxon>
        <taxon>Anthozoa</taxon>
        <taxon>Hexacorallia</taxon>
        <taxon>Scleractinia</taxon>
        <taxon>Astrocoeniina</taxon>
        <taxon>Pocilloporidae</taxon>
        <taxon>Stylophora</taxon>
    </lineage>
</organism>
<reference evidence="13" key="1">
    <citation type="journal article" date="2017" name="bioRxiv">
        <title>Comparative analysis of the genomes of Stylophora pistillata and Acropora digitifera provides evidence for extensive differences between species of corals.</title>
        <authorList>
            <person name="Voolstra C.R."/>
            <person name="Li Y."/>
            <person name="Liew Y.J."/>
            <person name="Baumgarten S."/>
            <person name="Zoccola D."/>
            <person name="Flot J.-F."/>
            <person name="Tambutte S."/>
            <person name="Allemand D."/>
            <person name="Aranda M."/>
        </authorList>
    </citation>
    <scope>NUCLEOTIDE SEQUENCE [LARGE SCALE GENOMIC DNA]</scope>
</reference>
<proteinExistence type="predicted"/>
<evidence type="ECO:0000313" key="13">
    <source>
        <dbReference type="Proteomes" id="UP000225706"/>
    </source>
</evidence>
<feature type="coiled-coil region" evidence="9">
    <location>
        <begin position="218"/>
        <end position="245"/>
    </location>
</feature>
<dbReference type="InterPro" id="IPR052080">
    <property type="entry name" value="vWF_C/EGF_Fibrillin"/>
</dbReference>
<evidence type="ECO:0000256" key="7">
    <source>
        <dbReference type="ARBA" id="ARBA00023180"/>
    </source>
</evidence>
<dbReference type="Proteomes" id="UP000225706">
    <property type="component" value="Unassembled WGS sequence"/>
</dbReference>
<comment type="subcellular location">
    <subcellularLocation>
        <location evidence="1">Secreted</location>
    </subcellularLocation>
</comment>
<comment type="caution">
    <text evidence="12">The sequence shown here is derived from an EMBL/GenBank/DDBJ whole genome shotgun (WGS) entry which is preliminary data.</text>
</comment>
<keyword evidence="7" id="KW-0325">Glycoprotein</keyword>
<gene>
    <name evidence="12" type="primary">Fbn1</name>
    <name evidence="12" type="ORF">AWC38_SpisGene20438</name>
</gene>